<dbReference type="EMBL" id="JAABOJ010000028">
    <property type="protein sequence ID" value="KAF3277467.1"/>
    <property type="molecule type" value="Genomic_DNA"/>
</dbReference>
<name>A0A7C8R706_ORBOL</name>
<dbReference type="Proteomes" id="UP000474640">
    <property type="component" value="Unassembled WGS sequence"/>
</dbReference>
<dbReference type="OrthoDB" id="10454871at2759"/>
<protein>
    <submittedName>
        <fullName evidence="1">Uncharacterized protein</fullName>
    </submittedName>
</protein>
<reference evidence="1 2" key="1">
    <citation type="submission" date="2020-01" db="EMBL/GenBank/DDBJ databases">
        <authorList>
            <person name="Palmer J.M."/>
        </authorList>
    </citation>
    <scope>NUCLEOTIDE SEQUENCE [LARGE SCALE GENOMIC DNA]</scope>
    <source>
        <strain evidence="1 2">TWF970</strain>
    </source>
</reference>
<sequence length="104" mass="11481">MFVSLARSCILSVACLSSDLSISFSLTTRCIRDARQGCELGYRSTILLGILDLIGGFQSVFQIAFCHMVKISYREPVNILKEKSTSPLFLPSLFLVPLHPSSSH</sequence>
<accession>A0A7C8R706</accession>
<evidence type="ECO:0000313" key="1">
    <source>
        <dbReference type="EMBL" id="KAF3277467.1"/>
    </source>
</evidence>
<gene>
    <name evidence="1" type="ORF">TWF970_005077</name>
</gene>
<dbReference type="AlphaFoldDB" id="A0A7C8R706"/>
<proteinExistence type="predicted"/>
<comment type="caution">
    <text evidence="1">The sequence shown here is derived from an EMBL/GenBank/DDBJ whole genome shotgun (WGS) entry which is preliminary data.</text>
</comment>
<organism evidence="1 2">
    <name type="scientific">Orbilia oligospora</name>
    <name type="common">Nematode-trapping fungus</name>
    <name type="synonym">Arthrobotrys oligospora</name>
    <dbReference type="NCBI Taxonomy" id="2813651"/>
    <lineage>
        <taxon>Eukaryota</taxon>
        <taxon>Fungi</taxon>
        <taxon>Dikarya</taxon>
        <taxon>Ascomycota</taxon>
        <taxon>Pezizomycotina</taxon>
        <taxon>Orbiliomycetes</taxon>
        <taxon>Orbiliales</taxon>
        <taxon>Orbiliaceae</taxon>
        <taxon>Orbilia</taxon>
    </lineage>
</organism>
<evidence type="ECO:0000313" key="2">
    <source>
        <dbReference type="Proteomes" id="UP000474640"/>
    </source>
</evidence>